<keyword evidence="2" id="KW-1185">Reference proteome</keyword>
<comment type="caution">
    <text evidence="1">The sequence shown here is derived from an EMBL/GenBank/DDBJ whole genome shotgun (WGS) entry which is preliminary data.</text>
</comment>
<evidence type="ECO:0000313" key="2">
    <source>
        <dbReference type="Proteomes" id="UP000237481"/>
    </source>
</evidence>
<proteinExistence type="predicted"/>
<dbReference type="EMBL" id="PKSG01001006">
    <property type="protein sequence ID" value="POR31723.1"/>
    <property type="molecule type" value="Genomic_DNA"/>
</dbReference>
<gene>
    <name evidence="1" type="ORF">TPAR_08076</name>
</gene>
<accession>A0A2S4KNF3</accession>
<feature type="non-terminal residue" evidence="1">
    <location>
        <position position="1"/>
    </location>
</feature>
<dbReference type="InterPro" id="IPR025212">
    <property type="entry name" value="CAD_CENP-Q"/>
</dbReference>
<evidence type="ECO:0000313" key="1">
    <source>
        <dbReference type="EMBL" id="POR31723.1"/>
    </source>
</evidence>
<name>A0A2S4KNF3_9HYPO</name>
<dbReference type="AlphaFoldDB" id="A0A2S4KNF3"/>
<sequence length="177" mass="19569">AQQRRADGGRETELDFEAVLDGKALLEAQLGPAAHAVELLRREKERVERELERDYEMLRGLEAGARAQAREQRGLLKKAHVLAPEAMKPEAQDAQSEKEAAVFTHTKAASSASVFTDIDDEELRPLAVQLGGHVDSMRSNLQQTDGILPQLARSRAALQAVLLQHLDQSQYERVVLG</sequence>
<dbReference type="Pfam" id="PF13094">
    <property type="entry name" value="CENP-Q"/>
    <property type="match status" value="1"/>
</dbReference>
<organism evidence="1 2">
    <name type="scientific">Tolypocladium paradoxum</name>
    <dbReference type="NCBI Taxonomy" id="94208"/>
    <lineage>
        <taxon>Eukaryota</taxon>
        <taxon>Fungi</taxon>
        <taxon>Dikarya</taxon>
        <taxon>Ascomycota</taxon>
        <taxon>Pezizomycotina</taxon>
        <taxon>Sordariomycetes</taxon>
        <taxon>Hypocreomycetidae</taxon>
        <taxon>Hypocreales</taxon>
        <taxon>Ophiocordycipitaceae</taxon>
        <taxon>Tolypocladium</taxon>
    </lineage>
</organism>
<dbReference type="STRING" id="94208.A0A2S4KNF3"/>
<dbReference type="OrthoDB" id="2420947at2759"/>
<protein>
    <submittedName>
        <fullName evidence="1">Uncharacterized protein</fullName>
    </submittedName>
</protein>
<reference evidence="1 2" key="1">
    <citation type="submission" date="2018-01" db="EMBL/GenBank/DDBJ databases">
        <title>Harnessing the power of phylogenomics to disentangle the directionality and signatures of interkingdom host jumping in the parasitic fungal genus Tolypocladium.</title>
        <authorList>
            <person name="Quandt C.A."/>
            <person name="Patterson W."/>
            <person name="Spatafora J.W."/>
        </authorList>
    </citation>
    <scope>NUCLEOTIDE SEQUENCE [LARGE SCALE GENOMIC DNA]</scope>
    <source>
        <strain evidence="1 2">NRBC 100945</strain>
    </source>
</reference>
<dbReference type="Proteomes" id="UP000237481">
    <property type="component" value="Unassembled WGS sequence"/>
</dbReference>